<keyword evidence="7" id="KW-1185">Reference proteome</keyword>
<dbReference type="PANTHER" id="PTHR35357">
    <property type="entry name" value="OS02G0537100 PROTEIN"/>
    <property type="match status" value="1"/>
</dbReference>
<dbReference type="EMBL" id="RDQH01000328">
    <property type="protein sequence ID" value="RXI06696.1"/>
    <property type="molecule type" value="Genomic_DNA"/>
</dbReference>
<dbReference type="Pfam" id="PF04043">
    <property type="entry name" value="PMEI"/>
    <property type="match status" value="1"/>
</dbReference>
<reference evidence="6 7" key="1">
    <citation type="submission" date="2018-10" db="EMBL/GenBank/DDBJ databases">
        <title>A high-quality apple genome assembly.</title>
        <authorList>
            <person name="Hu J."/>
        </authorList>
    </citation>
    <scope>NUCLEOTIDE SEQUENCE [LARGE SCALE GENOMIC DNA]</scope>
    <source>
        <strain evidence="7">cv. HFTH1</strain>
        <tissue evidence="6">Young leaf</tissue>
    </source>
</reference>
<dbReference type="InterPro" id="IPR035513">
    <property type="entry name" value="Invertase/methylesterase_inhib"/>
</dbReference>
<dbReference type="InterPro" id="IPR034088">
    <property type="entry name" value="Pla_a_1-like"/>
</dbReference>
<sequence>MRTPAFFFTSLPVSLLFFLFTFNAITANNLIPETCKKFAQYDPNLSYNFCVNSLQAAPKSQRAGLHKLGIISIKLVRNNATDTRHYIKHLLKNKNLDPYVSACLGDCLELYSDAIPTIKHALMNYKSKKYEDANTEVSSVIDASTTCEDGFDEGNRLVSPLTKRNSDTFQLSIIALSFINMHNSQN</sequence>
<dbReference type="InterPro" id="IPR006501">
    <property type="entry name" value="Pectinesterase_inhib_dom"/>
</dbReference>
<dbReference type="FunFam" id="1.20.140.40:FF:000002">
    <property type="entry name" value="Putative invertase inhibitor"/>
    <property type="match status" value="1"/>
</dbReference>
<comment type="similarity">
    <text evidence="3">Belongs to the PMEI family.</text>
</comment>
<dbReference type="Gene3D" id="1.20.140.40">
    <property type="entry name" value="Invertase/pectin methylesterase inhibitor family protein"/>
    <property type="match status" value="1"/>
</dbReference>
<evidence type="ECO:0000256" key="4">
    <source>
        <dbReference type="SAM" id="SignalP"/>
    </source>
</evidence>
<accession>A0A498KH35</accession>
<evidence type="ECO:0000256" key="1">
    <source>
        <dbReference type="ARBA" id="ARBA00022729"/>
    </source>
</evidence>
<protein>
    <recommendedName>
        <fullName evidence="5">Pectinesterase inhibitor domain-containing protein</fullName>
    </recommendedName>
</protein>
<dbReference type="NCBIfam" id="TIGR01614">
    <property type="entry name" value="PME_inhib"/>
    <property type="match status" value="1"/>
</dbReference>
<comment type="caution">
    <text evidence="6">The sequence shown here is derived from an EMBL/GenBank/DDBJ whole genome shotgun (WGS) entry which is preliminary data.</text>
</comment>
<dbReference type="CDD" id="cd15795">
    <property type="entry name" value="PMEI-Pla_a_1_like"/>
    <property type="match status" value="1"/>
</dbReference>
<gene>
    <name evidence="6" type="ORF">DVH24_025832</name>
</gene>
<evidence type="ECO:0000259" key="5">
    <source>
        <dbReference type="SMART" id="SM00856"/>
    </source>
</evidence>
<feature type="chain" id="PRO_5019793756" description="Pectinesterase inhibitor domain-containing protein" evidence="4">
    <location>
        <begin position="28"/>
        <end position="186"/>
    </location>
</feature>
<dbReference type="SMART" id="SM00856">
    <property type="entry name" value="PMEI"/>
    <property type="match status" value="1"/>
</dbReference>
<organism evidence="6 7">
    <name type="scientific">Malus domestica</name>
    <name type="common">Apple</name>
    <name type="synonym">Pyrus malus</name>
    <dbReference type="NCBI Taxonomy" id="3750"/>
    <lineage>
        <taxon>Eukaryota</taxon>
        <taxon>Viridiplantae</taxon>
        <taxon>Streptophyta</taxon>
        <taxon>Embryophyta</taxon>
        <taxon>Tracheophyta</taxon>
        <taxon>Spermatophyta</taxon>
        <taxon>Magnoliopsida</taxon>
        <taxon>eudicotyledons</taxon>
        <taxon>Gunneridae</taxon>
        <taxon>Pentapetalae</taxon>
        <taxon>rosids</taxon>
        <taxon>fabids</taxon>
        <taxon>Rosales</taxon>
        <taxon>Rosaceae</taxon>
        <taxon>Amygdaloideae</taxon>
        <taxon>Maleae</taxon>
        <taxon>Malus</taxon>
    </lineage>
</organism>
<evidence type="ECO:0000256" key="3">
    <source>
        <dbReference type="ARBA" id="ARBA00038471"/>
    </source>
</evidence>
<dbReference type="GO" id="GO:0005576">
    <property type="term" value="C:extracellular region"/>
    <property type="evidence" value="ECO:0007669"/>
    <property type="project" value="UniProtKB-ARBA"/>
</dbReference>
<feature type="domain" description="Pectinesterase inhibitor" evidence="5">
    <location>
        <begin position="26"/>
        <end position="178"/>
    </location>
</feature>
<dbReference type="GO" id="GO:0004857">
    <property type="term" value="F:enzyme inhibitor activity"/>
    <property type="evidence" value="ECO:0007669"/>
    <property type="project" value="InterPro"/>
</dbReference>
<dbReference type="SUPFAM" id="SSF101148">
    <property type="entry name" value="Plant invertase/pectin methylesterase inhibitor"/>
    <property type="match status" value="1"/>
</dbReference>
<dbReference type="Proteomes" id="UP000290289">
    <property type="component" value="Chromosome 2"/>
</dbReference>
<feature type="signal peptide" evidence="4">
    <location>
        <begin position="1"/>
        <end position="27"/>
    </location>
</feature>
<proteinExistence type="inferred from homology"/>
<keyword evidence="2" id="KW-1015">Disulfide bond</keyword>
<name>A0A498KH35_MALDO</name>
<dbReference type="SMR" id="A0A498KH35"/>
<dbReference type="AlphaFoldDB" id="A0A498KH35"/>
<evidence type="ECO:0000313" key="7">
    <source>
        <dbReference type="Proteomes" id="UP000290289"/>
    </source>
</evidence>
<evidence type="ECO:0000313" key="6">
    <source>
        <dbReference type="EMBL" id="RXI06696.1"/>
    </source>
</evidence>
<evidence type="ECO:0000256" key="2">
    <source>
        <dbReference type="ARBA" id="ARBA00023157"/>
    </source>
</evidence>
<dbReference type="PANTHER" id="PTHR35357:SF17">
    <property type="entry name" value="PECTINESTERASE INHIBITOR 12"/>
    <property type="match status" value="1"/>
</dbReference>
<keyword evidence="1 4" id="KW-0732">Signal</keyword>